<keyword evidence="1" id="KW-0808">Transferase</keyword>
<keyword evidence="1" id="KW-0418">Kinase</keyword>
<protein>
    <submittedName>
        <fullName evidence="1">LRR receptor-like protein kinase</fullName>
    </submittedName>
</protein>
<organism evidence="1">
    <name type="scientific">Rhizophora mucronata</name>
    <name type="common">Asiatic mangrove</name>
    <dbReference type="NCBI Taxonomy" id="61149"/>
    <lineage>
        <taxon>Eukaryota</taxon>
        <taxon>Viridiplantae</taxon>
        <taxon>Streptophyta</taxon>
        <taxon>Embryophyta</taxon>
        <taxon>Tracheophyta</taxon>
        <taxon>Spermatophyta</taxon>
        <taxon>Magnoliopsida</taxon>
        <taxon>eudicotyledons</taxon>
        <taxon>Gunneridae</taxon>
        <taxon>Pentapetalae</taxon>
        <taxon>rosids</taxon>
        <taxon>fabids</taxon>
        <taxon>Malpighiales</taxon>
        <taxon>Rhizophoraceae</taxon>
        <taxon>Rhizophora</taxon>
    </lineage>
</organism>
<dbReference type="EMBL" id="GGEC01006911">
    <property type="protein sequence ID" value="MBW87394.1"/>
    <property type="molecule type" value="Transcribed_RNA"/>
</dbReference>
<accession>A0A2P2J1P4</accession>
<reference evidence="1" key="1">
    <citation type="submission" date="2018-02" db="EMBL/GenBank/DDBJ databases">
        <title>Rhizophora mucronata_Transcriptome.</title>
        <authorList>
            <person name="Meera S.P."/>
            <person name="Sreeshan A."/>
            <person name="Augustine A."/>
        </authorList>
    </citation>
    <scope>NUCLEOTIDE SEQUENCE</scope>
    <source>
        <tissue evidence="1">Leaf</tissue>
    </source>
</reference>
<name>A0A2P2J1P4_RHIMU</name>
<dbReference type="AlphaFoldDB" id="A0A2P2J1P4"/>
<keyword evidence="1" id="KW-0675">Receptor</keyword>
<proteinExistence type="predicted"/>
<evidence type="ECO:0000313" key="1">
    <source>
        <dbReference type="EMBL" id="MBW87394.1"/>
    </source>
</evidence>
<dbReference type="GO" id="GO:0016301">
    <property type="term" value="F:kinase activity"/>
    <property type="evidence" value="ECO:0007669"/>
    <property type="project" value="UniProtKB-KW"/>
</dbReference>
<sequence length="65" mass="7030">MCSNGPLVGIVPHKSLFEMSTTLRLEVPTSSLGIGPVNLLSLSRLPNNKMTITDRIKVDLPIQGE</sequence>